<evidence type="ECO:0000313" key="7">
    <source>
        <dbReference type="EMBL" id="CDZ87714.1"/>
    </source>
</evidence>
<comment type="subcellular location">
    <subcellularLocation>
        <location evidence="1">Membrane</location>
        <topology evidence="1">Multi-pass membrane protein</topology>
    </subcellularLocation>
</comment>
<feature type="domain" description="Inositolphosphotransferase Aur1/Ipt1" evidence="5">
    <location>
        <begin position="198"/>
        <end position="355"/>
    </location>
</feature>
<keyword evidence="4" id="KW-0472">Membrane</keyword>
<evidence type="ECO:0000259" key="6">
    <source>
        <dbReference type="Pfam" id="PF19356"/>
    </source>
</evidence>
<dbReference type="Pfam" id="PF14378">
    <property type="entry name" value="PAP2_3"/>
    <property type="match status" value="1"/>
</dbReference>
<evidence type="ECO:0000256" key="2">
    <source>
        <dbReference type="ARBA" id="ARBA00022692"/>
    </source>
</evidence>
<dbReference type="InterPro" id="IPR045977">
    <property type="entry name" value="DUF5933"/>
</dbReference>
<dbReference type="AlphaFoldDB" id="A0A098BG71"/>
<reference evidence="7 8" key="1">
    <citation type="journal article" date="2014" name="Genome Announc.">
        <title>Draft Genome Sequence of Propane- and Butane-Oxidizing Actinobacterium Rhodococcus ruber IEGM 231.</title>
        <authorList>
            <person name="Ivshina I.B."/>
            <person name="Kuyukina M.S."/>
            <person name="Krivoruchko A.V."/>
            <person name="Barbe V."/>
            <person name="Fischer C."/>
        </authorList>
    </citation>
    <scope>NUCLEOTIDE SEQUENCE [LARGE SCALE GENOMIC DNA]</scope>
</reference>
<accession>A0A098BG71</accession>
<dbReference type="InterPro" id="IPR026841">
    <property type="entry name" value="Aur1/Ipt1"/>
</dbReference>
<sequence>MSVSIREVERPKAQPAHVPQLFVPLALIGAILGVLVAEAVARYSGFPGPIPGLVGDVVGVPTSASVPWAGLALAMVGLTTRLRVVSLTAAVLLDAAFAAERYLTGGPLTAGNGPTIVLVLLAGYAAVALQGGPRRGALRGIALGVLLVLSVKIGDTWLELTARTRPEVLDEYVQLADHALGNPSWLAGQVLEWLGPGVYAVLHWVYIELPVAAIVVAVYQLRHVGGGRPWPAHHLVRTFLLIGLVGPLIYMLFPVVGPIFAFGDHGEGWQVGTFWPGAVPWNPDPQPIPFDTITPRNCMPSLHTAWALALFLHTRGGPGWLRLLGTGWLGCTLAATLGFGYHYGVDLVSGAVLCLTLEAALRDPDRGWGWFRIRLVAGGTAVLAAQLAAYRYLPHLMAEHALLAGPLLIGSLVVVAVAFHVTFAGTGAYPEGARSGSGAPSRADKTNEAA</sequence>
<evidence type="ECO:0000259" key="5">
    <source>
        <dbReference type="Pfam" id="PF14378"/>
    </source>
</evidence>
<evidence type="ECO:0000256" key="1">
    <source>
        <dbReference type="ARBA" id="ARBA00004141"/>
    </source>
</evidence>
<dbReference type="EMBL" id="CCSD01000043">
    <property type="protein sequence ID" value="CDZ87714.1"/>
    <property type="molecule type" value="Genomic_DNA"/>
</dbReference>
<dbReference type="eggNOG" id="COG0671">
    <property type="taxonomic scope" value="Bacteria"/>
</dbReference>
<dbReference type="GO" id="GO:0016020">
    <property type="term" value="C:membrane"/>
    <property type="evidence" value="ECO:0007669"/>
    <property type="project" value="UniProtKB-SubCell"/>
</dbReference>
<dbReference type="Proteomes" id="UP000042997">
    <property type="component" value="Unassembled WGS sequence"/>
</dbReference>
<feature type="domain" description="DUF5933" evidence="6">
    <location>
        <begin position="30"/>
        <end position="158"/>
    </location>
</feature>
<evidence type="ECO:0000256" key="3">
    <source>
        <dbReference type="ARBA" id="ARBA00022989"/>
    </source>
</evidence>
<evidence type="ECO:0000313" key="8">
    <source>
        <dbReference type="Proteomes" id="UP000042997"/>
    </source>
</evidence>
<gene>
    <name evidence="7" type="ORF">RHRU231_330171</name>
</gene>
<dbReference type="Pfam" id="PF19356">
    <property type="entry name" value="DUF5933"/>
    <property type="match status" value="1"/>
</dbReference>
<dbReference type="PANTHER" id="PTHR31310">
    <property type="match status" value="1"/>
</dbReference>
<dbReference type="PANTHER" id="PTHR31310:SF7">
    <property type="entry name" value="PA-PHOSPHATASE RELATED-FAMILY PROTEIN DDB_G0268928"/>
    <property type="match status" value="1"/>
</dbReference>
<name>A0A098BG71_9NOCA</name>
<protein>
    <submittedName>
        <fullName evidence="7">Integral membrane protein</fullName>
    </submittedName>
</protein>
<keyword evidence="3" id="KW-1133">Transmembrane helix</keyword>
<evidence type="ECO:0000256" key="4">
    <source>
        <dbReference type="ARBA" id="ARBA00023136"/>
    </source>
</evidence>
<keyword evidence="2" id="KW-0812">Transmembrane</keyword>
<organism evidence="7 8">
    <name type="scientific">Rhodococcus ruber</name>
    <dbReference type="NCBI Taxonomy" id="1830"/>
    <lineage>
        <taxon>Bacteria</taxon>
        <taxon>Bacillati</taxon>
        <taxon>Actinomycetota</taxon>
        <taxon>Actinomycetes</taxon>
        <taxon>Mycobacteriales</taxon>
        <taxon>Nocardiaceae</taxon>
        <taxon>Rhodococcus</taxon>
    </lineage>
</organism>
<proteinExistence type="predicted"/>
<dbReference type="CDD" id="cd03386">
    <property type="entry name" value="PAP2_Aur1_like"/>
    <property type="match status" value="1"/>
</dbReference>
<dbReference type="InterPro" id="IPR052185">
    <property type="entry name" value="IPC_Synthase-Related"/>
</dbReference>